<feature type="transmembrane region" description="Helical" evidence="10">
    <location>
        <begin position="21"/>
        <end position="42"/>
    </location>
</feature>
<evidence type="ECO:0000313" key="12">
    <source>
        <dbReference type="EMBL" id="GBO92937.1"/>
    </source>
</evidence>
<comment type="subcellular location">
    <subcellularLocation>
        <location evidence="1">Cell membrane</location>
        <topology evidence="1">Single-pass type II membrane protein</topology>
    </subcellularLocation>
</comment>
<dbReference type="AlphaFoldDB" id="A0A388S9J8"/>
<dbReference type="Gene3D" id="1.25.40.10">
    <property type="entry name" value="Tetratricopeptide repeat domain"/>
    <property type="match status" value="1"/>
</dbReference>
<evidence type="ECO:0000256" key="1">
    <source>
        <dbReference type="ARBA" id="ARBA00004401"/>
    </source>
</evidence>
<dbReference type="InterPro" id="IPR011990">
    <property type="entry name" value="TPR-like_helical_dom_sf"/>
</dbReference>
<dbReference type="PANTHER" id="PTHR38035">
    <property type="entry name" value="UPF0070 PROTEIN YFGM"/>
    <property type="match status" value="1"/>
</dbReference>
<dbReference type="RefSeq" id="WP_116269427.1">
    <property type="nucleotide sequence ID" value="NZ_BGZJ01000001.1"/>
</dbReference>
<organism evidence="12 13">
    <name type="scientific">Mesosutterella multiformis</name>
    <dbReference type="NCBI Taxonomy" id="2259133"/>
    <lineage>
        <taxon>Bacteria</taxon>
        <taxon>Pseudomonadati</taxon>
        <taxon>Pseudomonadota</taxon>
        <taxon>Betaproteobacteria</taxon>
        <taxon>Burkholderiales</taxon>
        <taxon>Sutterellaceae</taxon>
        <taxon>Mesosutterella</taxon>
    </lineage>
</organism>
<evidence type="ECO:0000256" key="7">
    <source>
        <dbReference type="ARBA" id="ARBA00024197"/>
    </source>
</evidence>
<evidence type="ECO:0000256" key="9">
    <source>
        <dbReference type="SAM" id="MobiDB-lite"/>
    </source>
</evidence>
<comment type="similarity">
    <text evidence="7">Belongs to the YfgM family.</text>
</comment>
<gene>
    <name evidence="12" type="ORF">MESMUL_02910</name>
</gene>
<keyword evidence="3 10" id="KW-0812">Transmembrane</keyword>
<keyword evidence="2" id="KW-1003">Cell membrane</keyword>
<dbReference type="SUPFAM" id="SSF48452">
    <property type="entry name" value="TPR-like"/>
    <property type="match status" value="1"/>
</dbReference>
<dbReference type="EMBL" id="BGZJ01000001">
    <property type="protein sequence ID" value="GBO92937.1"/>
    <property type="molecule type" value="Genomic_DNA"/>
</dbReference>
<sequence length="248" mass="26314">MAYNLEEQESIDNLKGWWEKWGTPVLVVITLACVGVAGYNGWKWWNHRQTAKASVAYVALETAVNNQDGKNIKSISDGLIDQYGSTVYGPMAAFVAARYAADNGDIATAKQKLQWVVDHGDRKEFEAIARVRLAGLLMDEKAYDKALTLLTGFTPSTDTERLVIDDRLGDVYQAMGKNAEARKAWQDGIAAARDGDPLQNLLRLKLDSLPEDGTAAAPAPAAASAAASSAAASAPASSAPAAKSSAAG</sequence>
<reference evidence="12 13" key="1">
    <citation type="journal article" date="2018" name="Int. J. Syst. Evol. Microbiol.">
        <title>Mesosutterella multiformis gen. nov., sp. nov., a member of the family Sutterellaceae and Sutterella megalosphaeroides sp. nov., isolated from human faeces.</title>
        <authorList>
            <person name="Sakamoto M."/>
            <person name="Ikeyama N."/>
            <person name="Kunihiro T."/>
            <person name="Iino T."/>
            <person name="Yuki M."/>
            <person name="Ohkuma M."/>
        </authorList>
    </citation>
    <scope>NUCLEOTIDE SEQUENCE [LARGE SCALE GENOMIC DNA]</scope>
    <source>
        <strain evidence="12 13">4NBBH2</strain>
    </source>
</reference>
<evidence type="ECO:0000256" key="8">
    <source>
        <dbReference type="ARBA" id="ARBA00024235"/>
    </source>
</evidence>
<evidence type="ECO:0000256" key="3">
    <source>
        <dbReference type="ARBA" id="ARBA00022692"/>
    </source>
</evidence>
<evidence type="ECO:0000256" key="10">
    <source>
        <dbReference type="SAM" id="Phobius"/>
    </source>
</evidence>
<evidence type="ECO:0000256" key="5">
    <source>
        <dbReference type="ARBA" id="ARBA00023136"/>
    </source>
</evidence>
<keyword evidence="13" id="KW-1185">Reference proteome</keyword>
<comment type="caution">
    <text evidence="12">The sequence shown here is derived from an EMBL/GenBank/DDBJ whole genome shotgun (WGS) entry which is preliminary data.</text>
</comment>
<evidence type="ECO:0000313" key="13">
    <source>
        <dbReference type="Proteomes" id="UP000266091"/>
    </source>
</evidence>
<dbReference type="PANTHER" id="PTHR38035:SF1">
    <property type="entry name" value="ANCILLARY SECYEG TRANSLOCON SUBUNIT"/>
    <property type="match status" value="1"/>
</dbReference>
<dbReference type="InterPro" id="IPR026039">
    <property type="entry name" value="YfgM"/>
</dbReference>
<feature type="region of interest" description="Disordered" evidence="9">
    <location>
        <begin position="213"/>
        <end position="248"/>
    </location>
</feature>
<dbReference type="InterPro" id="IPR018704">
    <property type="entry name" value="SecYEG/CpoB_TPR"/>
</dbReference>
<dbReference type="OrthoDB" id="8521102at2"/>
<dbReference type="Pfam" id="PF09976">
    <property type="entry name" value="TPR_21"/>
    <property type="match status" value="1"/>
</dbReference>
<dbReference type="GO" id="GO:0044877">
    <property type="term" value="F:protein-containing complex binding"/>
    <property type="evidence" value="ECO:0007669"/>
    <property type="project" value="InterPro"/>
</dbReference>
<dbReference type="PIRSF" id="PIRSF006170">
    <property type="entry name" value="YfgM"/>
    <property type="match status" value="1"/>
</dbReference>
<keyword evidence="5 10" id="KW-0472">Membrane</keyword>
<evidence type="ECO:0000256" key="6">
    <source>
        <dbReference type="ARBA" id="ARBA00023186"/>
    </source>
</evidence>
<dbReference type="GO" id="GO:0005886">
    <property type="term" value="C:plasma membrane"/>
    <property type="evidence" value="ECO:0007669"/>
    <property type="project" value="UniProtKB-SubCell"/>
</dbReference>
<keyword evidence="4 10" id="KW-1133">Transmembrane helix</keyword>
<feature type="domain" description="Ancillary SecYEG translocon subunit/Cell division coordinator CpoB TPR" evidence="11">
    <location>
        <begin position="15"/>
        <end position="210"/>
    </location>
</feature>
<evidence type="ECO:0000259" key="11">
    <source>
        <dbReference type="Pfam" id="PF09976"/>
    </source>
</evidence>
<protein>
    <recommendedName>
        <fullName evidence="8">Ancillary SecYEG translocon subunit</fullName>
    </recommendedName>
</protein>
<keyword evidence="6" id="KW-0143">Chaperone</keyword>
<feature type="compositionally biased region" description="Low complexity" evidence="9">
    <location>
        <begin position="215"/>
        <end position="248"/>
    </location>
</feature>
<accession>A0A388S9J8</accession>
<dbReference type="Proteomes" id="UP000266091">
    <property type="component" value="Unassembled WGS sequence"/>
</dbReference>
<evidence type="ECO:0000256" key="2">
    <source>
        <dbReference type="ARBA" id="ARBA00022475"/>
    </source>
</evidence>
<evidence type="ECO:0000256" key="4">
    <source>
        <dbReference type="ARBA" id="ARBA00022989"/>
    </source>
</evidence>
<name>A0A388S9J8_9BURK</name>
<proteinExistence type="inferred from homology"/>